<evidence type="ECO:0000256" key="5">
    <source>
        <dbReference type="ARBA" id="ARBA00022801"/>
    </source>
</evidence>
<comment type="catalytic activity">
    <reaction evidence="12">
        <text>Couples ATP hydrolysis with the unwinding of duplex DNA by translocating in the 3'-5' direction.</text>
        <dbReference type="EC" id="5.6.2.4"/>
    </reaction>
</comment>
<evidence type="ECO:0000256" key="2">
    <source>
        <dbReference type="ARBA" id="ARBA00022722"/>
    </source>
</evidence>
<evidence type="ECO:0000256" key="12">
    <source>
        <dbReference type="ARBA" id="ARBA00034617"/>
    </source>
</evidence>
<sequence length="956" mass="107385">MTSPTDESSTATPTPNEGQRELIEGTDGLYLVDAGAGTGKTFTVTHRYANIVTKDGVEPDDTLLLTFTRNAATEMKDRIVASCEYDMRALSDAPIQTFHSLCRDILDQHGFHAPSYLGIDDAITGSTQLLENETIEREYFREFIGRFSDDHDEHHDLLRCLSDPTALLDLITNLAAKGVFPTADGWYRDSRDALEGDFDAFKDMFDEVNRPRNGGNKQSTLRSNLGRYGKNKCYLPDAPDRDELRGEYGSKAVPEDVAERVFTENRDHLIEFVHDVYVEYLEFALGRNYLNFSFLQLFAFVLCCEDADLRESLAFEYVMIDEFQDSSEIQFKLALLLSGTDNFCVVGDWKQSIYSFQYAAVENITEFEARLERFAAELNDDAERVSFSLGSVTRVELEQNYRSTQSILDFSENALVTPGSNRESIDRESILERVVSLHSNTDQNHSQIEAFQHADEHEAILTKVQKIVGNDEYAIEEDGEVRPPTYGDIAVLTRTRDFGRELLSTADAYEFPMAYEGGIELFRTDQAKLLLAWLRILVGGPAADRGWAVVLERAGYTLDEIEYVLEHDAYPSEMAAFRSELEAFETHAAVTRRVFDHYGYDGTTADVVLTTVQSLHSSTTMTRGDLIRIIKDGIENGYTKEVQAVAGTNSVTVQTIHSVKGLEHPIVILGNMNSGAFPPSGGSDGTITYAEPTGLRRRKCYDDSHSDPHVYDNWRADVLGCCQPTKYGEERRLLYVAMTRAETHLLFAAGEEPNTFLEQLPVDIEALEPAVSPVNVDETTHTQFRTDVPSSPEFESYSPHSFMDDSVYEDGSDGRGMDFGSRVHEFAEDYALGMDVTPDNDDERNVKAFLDGLSGELLVEERAYLPLEIDGRRVTLSGVIDLVHLTDDTAEIIDFKTDLTRNADSEYRIQLSVYYHVLTEWFSDYSVTASIFYTADNAQVEVDPLSKTDLEAVTKI</sequence>
<dbReference type="PANTHER" id="PTHR11070">
    <property type="entry name" value="UVRD / RECB / PCRA DNA HELICASE FAMILY MEMBER"/>
    <property type="match status" value="1"/>
</dbReference>
<evidence type="ECO:0000256" key="13">
    <source>
        <dbReference type="ARBA" id="ARBA00034808"/>
    </source>
</evidence>
<keyword evidence="21" id="KW-1185">Reference proteome</keyword>
<evidence type="ECO:0000259" key="17">
    <source>
        <dbReference type="PROSITE" id="PS51198"/>
    </source>
</evidence>
<dbReference type="EMBL" id="CP019327">
    <property type="protein sequence ID" value="APX96516.1"/>
    <property type="molecule type" value="Genomic_DNA"/>
</dbReference>
<evidence type="ECO:0000256" key="9">
    <source>
        <dbReference type="ARBA" id="ARBA00023125"/>
    </source>
</evidence>
<dbReference type="RefSeq" id="WP_076582474.1">
    <property type="nucleotide sequence ID" value="NZ_CP019327.1"/>
</dbReference>
<gene>
    <name evidence="19" type="ORF">BB347_07745</name>
    <name evidence="20" type="ORF">SAMN05421809_2642</name>
</gene>
<evidence type="ECO:0000256" key="11">
    <source>
        <dbReference type="ARBA" id="ARBA00023235"/>
    </source>
</evidence>
<dbReference type="SUPFAM" id="SSF52540">
    <property type="entry name" value="P-loop containing nucleoside triphosphate hydrolases"/>
    <property type="match status" value="1"/>
</dbReference>
<comment type="catalytic activity">
    <reaction evidence="14">
        <text>ATP + H2O = ADP + phosphate + H(+)</text>
        <dbReference type="Rhea" id="RHEA:13065"/>
        <dbReference type="ChEBI" id="CHEBI:15377"/>
        <dbReference type="ChEBI" id="CHEBI:15378"/>
        <dbReference type="ChEBI" id="CHEBI:30616"/>
        <dbReference type="ChEBI" id="CHEBI:43474"/>
        <dbReference type="ChEBI" id="CHEBI:456216"/>
        <dbReference type="EC" id="5.6.2.4"/>
    </reaction>
</comment>
<dbReference type="PROSITE" id="PS51217">
    <property type="entry name" value="UVRD_HELICASE_CTER"/>
    <property type="match status" value="1"/>
</dbReference>
<dbReference type="GO" id="GO:0000725">
    <property type="term" value="P:recombinational repair"/>
    <property type="evidence" value="ECO:0007669"/>
    <property type="project" value="TreeGrafter"/>
</dbReference>
<dbReference type="InterPro" id="IPR038726">
    <property type="entry name" value="PDDEXK_AddAB-type"/>
</dbReference>
<name>A0A1N7EDV7_9EURY</name>
<evidence type="ECO:0000256" key="14">
    <source>
        <dbReference type="ARBA" id="ARBA00048988"/>
    </source>
</evidence>
<feature type="binding site" evidence="15">
    <location>
        <begin position="34"/>
        <end position="41"/>
    </location>
    <ligand>
        <name>ATP</name>
        <dbReference type="ChEBI" id="CHEBI:30616"/>
    </ligand>
</feature>
<dbReference type="KEGG" id="hda:BB347_07745"/>
<dbReference type="GO" id="GO:0004527">
    <property type="term" value="F:exonuclease activity"/>
    <property type="evidence" value="ECO:0007669"/>
    <property type="project" value="UniProtKB-KW"/>
</dbReference>
<dbReference type="OrthoDB" id="203178at2157"/>
<feature type="region of interest" description="Disordered" evidence="16">
    <location>
        <begin position="781"/>
        <end position="800"/>
    </location>
</feature>
<evidence type="ECO:0000256" key="15">
    <source>
        <dbReference type="PROSITE-ProRule" id="PRU00560"/>
    </source>
</evidence>
<dbReference type="EMBL" id="FTNP01000003">
    <property type="protein sequence ID" value="SIR86260.1"/>
    <property type="molecule type" value="Genomic_DNA"/>
</dbReference>
<proteinExistence type="inferred from homology"/>
<evidence type="ECO:0000256" key="4">
    <source>
        <dbReference type="ARBA" id="ARBA00022763"/>
    </source>
</evidence>
<keyword evidence="2" id="KW-0540">Nuclease</keyword>
<reference evidence="20 21" key="2">
    <citation type="submission" date="2017-01" db="EMBL/GenBank/DDBJ databases">
        <authorList>
            <person name="Mah S.A."/>
            <person name="Swanson W.J."/>
            <person name="Moy G.W."/>
            <person name="Vacquier V.D."/>
        </authorList>
    </citation>
    <scope>NUCLEOTIDE SEQUENCE [LARGE SCALE GENOMIC DNA]</scope>
    <source>
        <strain evidence="20 21">CGMCC 1.8909</strain>
    </source>
</reference>
<dbReference type="Proteomes" id="UP000185687">
    <property type="component" value="Unassembled WGS sequence"/>
</dbReference>
<dbReference type="AlphaFoldDB" id="A0A1N7EDV7"/>
<dbReference type="Pfam" id="PF13361">
    <property type="entry name" value="UvrD_C"/>
    <property type="match status" value="2"/>
</dbReference>
<dbReference type="InterPro" id="IPR000212">
    <property type="entry name" value="DNA_helicase_UvrD/REP"/>
</dbReference>
<keyword evidence="7 20" id="KW-0269">Exonuclease</keyword>
<evidence type="ECO:0000259" key="18">
    <source>
        <dbReference type="PROSITE" id="PS51217"/>
    </source>
</evidence>
<dbReference type="InterPro" id="IPR014016">
    <property type="entry name" value="UvrD-like_ATP-bd"/>
</dbReference>
<evidence type="ECO:0000256" key="10">
    <source>
        <dbReference type="ARBA" id="ARBA00023204"/>
    </source>
</evidence>
<protein>
    <recommendedName>
        <fullName evidence="13">DNA 3'-5' helicase</fullName>
        <ecNumber evidence="13">5.6.2.4</ecNumber>
    </recommendedName>
</protein>
<dbReference type="Pfam" id="PF00580">
    <property type="entry name" value="UvrD-helicase"/>
    <property type="match status" value="1"/>
</dbReference>
<evidence type="ECO:0000313" key="20">
    <source>
        <dbReference type="EMBL" id="SIR86260.1"/>
    </source>
</evidence>
<dbReference type="InterPro" id="IPR011604">
    <property type="entry name" value="PDDEXK-like_dom_sf"/>
</dbReference>
<keyword evidence="11" id="KW-0413">Isomerase</keyword>
<dbReference type="Pfam" id="PF12705">
    <property type="entry name" value="PDDEXK_1"/>
    <property type="match status" value="1"/>
</dbReference>
<organism evidence="20 21">
    <name type="scientific">Natronorubrum daqingense</name>
    <dbReference type="NCBI Taxonomy" id="588898"/>
    <lineage>
        <taxon>Archaea</taxon>
        <taxon>Methanobacteriati</taxon>
        <taxon>Methanobacteriota</taxon>
        <taxon>Stenosarchaea group</taxon>
        <taxon>Halobacteria</taxon>
        <taxon>Halobacteriales</taxon>
        <taxon>Natrialbaceae</taxon>
        <taxon>Natronorubrum</taxon>
    </lineage>
</organism>
<evidence type="ECO:0000256" key="3">
    <source>
        <dbReference type="ARBA" id="ARBA00022741"/>
    </source>
</evidence>
<dbReference type="GO" id="GO:0005524">
    <property type="term" value="F:ATP binding"/>
    <property type="evidence" value="ECO:0007669"/>
    <property type="project" value="UniProtKB-UniRule"/>
</dbReference>
<evidence type="ECO:0000256" key="7">
    <source>
        <dbReference type="ARBA" id="ARBA00022839"/>
    </source>
</evidence>
<keyword evidence="9" id="KW-0238">DNA-binding</keyword>
<keyword evidence="5 15" id="KW-0378">Hydrolase</keyword>
<dbReference type="Proteomes" id="UP000187321">
    <property type="component" value="Chromosome"/>
</dbReference>
<dbReference type="Gene3D" id="3.90.320.10">
    <property type="match status" value="1"/>
</dbReference>
<dbReference type="GeneID" id="30955826"/>
<evidence type="ECO:0000256" key="1">
    <source>
        <dbReference type="ARBA" id="ARBA00009922"/>
    </source>
</evidence>
<dbReference type="GO" id="GO:0003677">
    <property type="term" value="F:DNA binding"/>
    <property type="evidence" value="ECO:0007669"/>
    <property type="project" value="UniProtKB-KW"/>
</dbReference>
<evidence type="ECO:0000313" key="19">
    <source>
        <dbReference type="EMBL" id="APX96516.1"/>
    </source>
</evidence>
<evidence type="ECO:0000256" key="8">
    <source>
        <dbReference type="ARBA" id="ARBA00022840"/>
    </source>
</evidence>
<dbReference type="STRING" id="588898.BB347_07745"/>
<dbReference type="PANTHER" id="PTHR11070:SF2">
    <property type="entry name" value="ATP-DEPENDENT DNA HELICASE SRS2"/>
    <property type="match status" value="1"/>
</dbReference>
<dbReference type="PROSITE" id="PS51198">
    <property type="entry name" value="UVRD_HELICASE_ATP_BIND"/>
    <property type="match status" value="1"/>
</dbReference>
<comment type="similarity">
    <text evidence="1">Belongs to the helicase family. UvrD subfamily.</text>
</comment>
<feature type="domain" description="UvrD-like helicase ATP-binding" evidence="17">
    <location>
        <begin position="13"/>
        <end position="404"/>
    </location>
</feature>
<dbReference type="Gene3D" id="1.10.486.10">
    <property type="entry name" value="PCRA, domain 4"/>
    <property type="match status" value="1"/>
</dbReference>
<keyword evidence="4" id="KW-0227">DNA damage</keyword>
<keyword evidence="3 15" id="KW-0547">Nucleotide-binding</keyword>
<dbReference type="Gene3D" id="3.40.50.300">
    <property type="entry name" value="P-loop containing nucleotide triphosphate hydrolases"/>
    <property type="match status" value="4"/>
</dbReference>
<dbReference type="EC" id="5.6.2.4" evidence="13"/>
<keyword evidence="6 15" id="KW-0347">Helicase</keyword>
<dbReference type="InterPro" id="IPR011335">
    <property type="entry name" value="Restrct_endonuc-II-like"/>
</dbReference>
<dbReference type="InterPro" id="IPR013986">
    <property type="entry name" value="DExx_box_DNA_helicase_dom_sf"/>
</dbReference>
<keyword evidence="8 15" id="KW-0067">ATP-binding</keyword>
<dbReference type="GO" id="GO:0043138">
    <property type="term" value="F:3'-5' DNA helicase activity"/>
    <property type="evidence" value="ECO:0007669"/>
    <property type="project" value="UniProtKB-EC"/>
</dbReference>
<evidence type="ECO:0000313" key="21">
    <source>
        <dbReference type="Proteomes" id="UP000185687"/>
    </source>
</evidence>
<feature type="domain" description="UvrD-like helicase C-terminal" evidence="18">
    <location>
        <begin position="414"/>
        <end position="661"/>
    </location>
</feature>
<keyword evidence="10" id="KW-0234">DNA repair</keyword>
<evidence type="ECO:0000256" key="16">
    <source>
        <dbReference type="SAM" id="MobiDB-lite"/>
    </source>
</evidence>
<evidence type="ECO:0000256" key="6">
    <source>
        <dbReference type="ARBA" id="ARBA00022806"/>
    </source>
</evidence>
<accession>A0A1N7EDV7</accession>
<dbReference type="InterPro" id="IPR027417">
    <property type="entry name" value="P-loop_NTPase"/>
</dbReference>
<reference evidence="19 22" key="1">
    <citation type="submission" date="2017-01" db="EMBL/GenBank/DDBJ databases">
        <title>Complete genome sequence of Haloterrigena daqingensis type strain (JX313T).</title>
        <authorList>
            <person name="Shuang W."/>
        </authorList>
    </citation>
    <scope>NUCLEOTIDE SEQUENCE [LARGE SCALE GENOMIC DNA]</scope>
    <source>
        <strain evidence="19 22">JX313</strain>
    </source>
</reference>
<evidence type="ECO:0000313" key="22">
    <source>
        <dbReference type="Proteomes" id="UP000187321"/>
    </source>
</evidence>
<dbReference type="InterPro" id="IPR014017">
    <property type="entry name" value="DNA_helicase_UvrD-like_C"/>
</dbReference>
<dbReference type="Gene3D" id="1.10.10.160">
    <property type="match status" value="1"/>
</dbReference>
<dbReference type="SUPFAM" id="SSF52980">
    <property type="entry name" value="Restriction endonuclease-like"/>
    <property type="match status" value="1"/>
</dbReference>